<reference evidence="2 3" key="1">
    <citation type="submission" date="2023-07" db="EMBL/GenBank/DDBJ databases">
        <title>Comparative genomics of wheat-associated soil bacteria to identify genetic determinants of phenazine resistance.</title>
        <authorList>
            <person name="Mouncey N."/>
        </authorList>
    </citation>
    <scope>NUCLEOTIDE SEQUENCE [LARGE SCALE GENOMIC DNA]</scope>
    <source>
        <strain evidence="2 3">W4I9-1</strain>
    </source>
</reference>
<evidence type="ECO:0000313" key="2">
    <source>
        <dbReference type="EMBL" id="MDQ0649203.1"/>
    </source>
</evidence>
<keyword evidence="1" id="KW-1133">Transmembrane helix</keyword>
<keyword evidence="1" id="KW-0812">Transmembrane</keyword>
<keyword evidence="3" id="KW-1185">Reference proteome</keyword>
<proteinExistence type="predicted"/>
<feature type="transmembrane region" description="Helical" evidence="1">
    <location>
        <begin position="158"/>
        <end position="180"/>
    </location>
</feature>
<sequence>MTQTPADREPSALPLGGYWLGLLFAGVPALFASRIVYSVTLPSGPDVGLADSILTAVMLCVPLIAVVAYYRSARRWGYSASLALAALVVLLIWAGTAVALVMNSFGEMSLESLDPEPVAVARDLSESLLRASACLLTVNAACALALNAEDWPGRAARVLFIASASLWGMLIALPVLVAMLTGR</sequence>
<protein>
    <submittedName>
        <fullName evidence="2">Uncharacterized protein</fullName>
    </submittedName>
</protein>
<name>A0AAW8F0V8_9MICO</name>
<feature type="transmembrane region" description="Helical" evidence="1">
    <location>
        <begin position="12"/>
        <end position="32"/>
    </location>
</feature>
<accession>A0AAW8F0V8</accession>
<comment type="caution">
    <text evidence="2">The sequence shown here is derived from an EMBL/GenBank/DDBJ whole genome shotgun (WGS) entry which is preliminary data.</text>
</comment>
<evidence type="ECO:0000313" key="3">
    <source>
        <dbReference type="Proteomes" id="UP001244427"/>
    </source>
</evidence>
<evidence type="ECO:0000256" key="1">
    <source>
        <dbReference type="SAM" id="Phobius"/>
    </source>
</evidence>
<gene>
    <name evidence="2" type="ORF">QFZ53_003399</name>
</gene>
<feature type="transmembrane region" description="Helical" evidence="1">
    <location>
        <begin position="52"/>
        <end position="70"/>
    </location>
</feature>
<organism evidence="2 3">
    <name type="scientific">Microbacterium natoriense</name>
    <dbReference type="NCBI Taxonomy" id="284570"/>
    <lineage>
        <taxon>Bacteria</taxon>
        <taxon>Bacillati</taxon>
        <taxon>Actinomycetota</taxon>
        <taxon>Actinomycetes</taxon>
        <taxon>Micrococcales</taxon>
        <taxon>Microbacteriaceae</taxon>
        <taxon>Microbacterium</taxon>
    </lineage>
</organism>
<dbReference type="Proteomes" id="UP001244427">
    <property type="component" value="Unassembled WGS sequence"/>
</dbReference>
<dbReference type="RefSeq" id="WP_307298442.1">
    <property type="nucleotide sequence ID" value="NZ_JAUSXV010000001.1"/>
</dbReference>
<keyword evidence="1" id="KW-0472">Membrane</keyword>
<dbReference type="EMBL" id="JAUSXV010000001">
    <property type="protein sequence ID" value="MDQ0649203.1"/>
    <property type="molecule type" value="Genomic_DNA"/>
</dbReference>
<feature type="transmembrane region" description="Helical" evidence="1">
    <location>
        <begin position="82"/>
        <end position="102"/>
    </location>
</feature>
<dbReference type="AlphaFoldDB" id="A0AAW8F0V8"/>